<dbReference type="PANTHER" id="PTHR35175:SF2">
    <property type="entry name" value="DUF1289 DOMAIN-CONTAINING PROTEIN"/>
    <property type="match status" value="1"/>
</dbReference>
<dbReference type="Proteomes" id="UP000218934">
    <property type="component" value="Unassembled WGS sequence"/>
</dbReference>
<evidence type="ECO:0000313" key="2">
    <source>
        <dbReference type="Proteomes" id="UP000218934"/>
    </source>
</evidence>
<protein>
    <submittedName>
        <fullName evidence="1">DUF1289 domain-containing protein</fullName>
    </submittedName>
</protein>
<dbReference type="PANTHER" id="PTHR35175">
    <property type="entry name" value="DUF1289 DOMAIN-CONTAINING PROTEIN"/>
    <property type="match status" value="1"/>
</dbReference>
<proteinExistence type="predicted"/>
<dbReference type="Pfam" id="PF06945">
    <property type="entry name" value="DUF1289"/>
    <property type="match status" value="1"/>
</dbReference>
<dbReference type="AlphaFoldDB" id="A0A2A4G3H3"/>
<dbReference type="OrthoDB" id="9811423at2"/>
<dbReference type="InterPro" id="IPR010710">
    <property type="entry name" value="DUF1289"/>
</dbReference>
<gene>
    <name evidence="1" type="ORF">COO09_01660</name>
</gene>
<dbReference type="RefSeq" id="WP_083215657.1">
    <property type="nucleotide sequence ID" value="NZ_CP023449.1"/>
</dbReference>
<dbReference type="KEGG" id="rdi:CMV14_12275"/>
<accession>A0A2A4G3H3</accession>
<reference evidence="1 2" key="1">
    <citation type="submission" date="2017-09" db="EMBL/GenBank/DDBJ databases">
        <title>The Catabolism of 3,6-Dichlorosalicylic acid is Initiated by the Cytochrome P450 Monooxygenase DsmABC in Rhizorhabdus dicambivorans Ndbn-20.</title>
        <authorList>
            <person name="Na L."/>
        </authorList>
    </citation>
    <scope>NUCLEOTIDE SEQUENCE [LARGE SCALE GENOMIC DNA]</scope>
    <source>
        <strain evidence="1 2">Ndbn-20m</strain>
    </source>
</reference>
<keyword evidence="2" id="KW-1185">Reference proteome</keyword>
<evidence type="ECO:0000313" key="1">
    <source>
        <dbReference type="EMBL" id="PCE44360.1"/>
    </source>
</evidence>
<organism evidence="1 2">
    <name type="scientific">Rhizorhabdus dicambivorans</name>
    <dbReference type="NCBI Taxonomy" id="1850238"/>
    <lineage>
        <taxon>Bacteria</taxon>
        <taxon>Pseudomonadati</taxon>
        <taxon>Pseudomonadota</taxon>
        <taxon>Alphaproteobacteria</taxon>
        <taxon>Sphingomonadales</taxon>
        <taxon>Sphingomonadaceae</taxon>
        <taxon>Rhizorhabdus</taxon>
    </lineage>
</organism>
<sequence length="56" mass="6096">MAVPSPCTNICSIDPATGYCIGCLRTVEEIAGWGSSDDDGKRAVLERLKRRALRKD</sequence>
<comment type="caution">
    <text evidence="1">The sequence shown here is derived from an EMBL/GenBank/DDBJ whole genome shotgun (WGS) entry which is preliminary data.</text>
</comment>
<dbReference type="EMBL" id="NWUF01000001">
    <property type="protein sequence ID" value="PCE44360.1"/>
    <property type="molecule type" value="Genomic_DNA"/>
</dbReference>
<name>A0A2A4G3H3_9SPHN</name>